<evidence type="ECO:0000259" key="3">
    <source>
        <dbReference type="PROSITE" id="PS50977"/>
    </source>
</evidence>
<dbReference type="EMBL" id="JAEPBH010000007">
    <property type="protein sequence ID" value="MBK4714554.1"/>
    <property type="molecule type" value="Genomic_DNA"/>
</dbReference>
<evidence type="ECO:0000313" key="4">
    <source>
        <dbReference type="EMBL" id="MBK4714554.1"/>
    </source>
</evidence>
<dbReference type="PROSITE" id="PS01081">
    <property type="entry name" value="HTH_TETR_1"/>
    <property type="match status" value="1"/>
</dbReference>
<dbReference type="PANTHER" id="PTHR30055">
    <property type="entry name" value="HTH-TYPE TRANSCRIPTIONAL REGULATOR RUTR"/>
    <property type="match status" value="1"/>
</dbReference>
<dbReference type="InterPro" id="IPR036271">
    <property type="entry name" value="Tet_transcr_reg_TetR-rel_C_sf"/>
</dbReference>
<dbReference type="PANTHER" id="PTHR30055:SF146">
    <property type="entry name" value="HTH-TYPE TRANSCRIPTIONAL DUAL REGULATOR CECR"/>
    <property type="match status" value="1"/>
</dbReference>
<keyword evidence="1 2" id="KW-0238">DNA-binding</keyword>
<feature type="domain" description="HTH tetR-type" evidence="3">
    <location>
        <begin position="13"/>
        <end position="72"/>
    </location>
</feature>
<dbReference type="Gene3D" id="1.10.357.10">
    <property type="entry name" value="Tetracycline Repressor, domain 2"/>
    <property type="match status" value="1"/>
</dbReference>
<dbReference type="Proteomes" id="UP000659047">
    <property type="component" value="Unassembled WGS sequence"/>
</dbReference>
<proteinExistence type="predicted"/>
<dbReference type="InterPro" id="IPR023772">
    <property type="entry name" value="DNA-bd_HTH_TetR-type_CS"/>
</dbReference>
<protein>
    <submittedName>
        <fullName evidence="4">Transcriptional regulator CecR</fullName>
    </submittedName>
</protein>
<keyword evidence="5" id="KW-1185">Reference proteome</keyword>
<dbReference type="GO" id="GO:0003700">
    <property type="term" value="F:DNA-binding transcription factor activity"/>
    <property type="evidence" value="ECO:0007669"/>
    <property type="project" value="TreeGrafter"/>
</dbReference>
<dbReference type="Pfam" id="PF09209">
    <property type="entry name" value="CecR_C"/>
    <property type="match status" value="1"/>
</dbReference>
<dbReference type="NCBIfam" id="NF008587">
    <property type="entry name" value="PRK11552.1"/>
    <property type="match status" value="1"/>
</dbReference>
<dbReference type="Gene3D" id="1.10.10.60">
    <property type="entry name" value="Homeodomain-like"/>
    <property type="match status" value="1"/>
</dbReference>
<dbReference type="InterPro" id="IPR009057">
    <property type="entry name" value="Homeodomain-like_sf"/>
</dbReference>
<accession>A0A8K0V3R9</accession>
<dbReference type="PROSITE" id="PS50977">
    <property type="entry name" value="HTH_TETR_2"/>
    <property type="match status" value="1"/>
</dbReference>
<dbReference type="AlphaFoldDB" id="A0A8K0V3R9"/>
<dbReference type="InterPro" id="IPR001647">
    <property type="entry name" value="HTH_TetR"/>
</dbReference>
<dbReference type="InterPro" id="IPR015292">
    <property type="entry name" value="Tscrpt_reg_YbiH_C"/>
</dbReference>
<dbReference type="PRINTS" id="PR00455">
    <property type="entry name" value="HTHTETR"/>
</dbReference>
<dbReference type="GO" id="GO:0000976">
    <property type="term" value="F:transcription cis-regulatory region binding"/>
    <property type="evidence" value="ECO:0007669"/>
    <property type="project" value="TreeGrafter"/>
</dbReference>
<feature type="DNA-binding region" description="H-T-H motif" evidence="2">
    <location>
        <begin position="35"/>
        <end position="54"/>
    </location>
</feature>
<evidence type="ECO:0000256" key="2">
    <source>
        <dbReference type="PROSITE-ProRule" id="PRU00335"/>
    </source>
</evidence>
<dbReference type="SUPFAM" id="SSF48498">
    <property type="entry name" value="Tetracyclin repressor-like, C-terminal domain"/>
    <property type="match status" value="1"/>
</dbReference>
<dbReference type="Pfam" id="PF00440">
    <property type="entry name" value="TetR_N"/>
    <property type="match status" value="1"/>
</dbReference>
<organism evidence="4 5">
    <name type="scientific">Tenebrionibacter intestinalis</name>
    <dbReference type="NCBI Taxonomy" id="2799638"/>
    <lineage>
        <taxon>Bacteria</taxon>
        <taxon>Pseudomonadati</taxon>
        <taxon>Pseudomonadota</taxon>
        <taxon>Gammaproteobacteria</taxon>
        <taxon>Enterobacterales</taxon>
        <taxon>Enterobacteriaceae</taxon>
        <taxon>Tenebrionibacter/Tenebrionicola group</taxon>
        <taxon>Tenebrionibacter</taxon>
    </lineage>
</organism>
<evidence type="ECO:0000313" key="5">
    <source>
        <dbReference type="Proteomes" id="UP000659047"/>
    </source>
</evidence>
<reference evidence="4" key="1">
    <citation type="submission" date="2021-01" db="EMBL/GenBank/DDBJ databases">
        <title>Intestinitalea alba gen. nov., sp. nov., a novel genus of the family Enterobacteriaceae, isolated from the gut of the plastic-eating mealworm Tenebrio molitor L.</title>
        <authorList>
            <person name="Yang Y."/>
        </authorList>
    </citation>
    <scope>NUCLEOTIDE SEQUENCE</scope>
    <source>
        <strain evidence="4">BIT-L3</strain>
    </source>
</reference>
<comment type="caution">
    <text evidence="4">The sequence shown here is derived from an EMBL/GenBank/DDBJ whole genome shotgun (WGS) entry which is preliminary data.</text>
</comment>
<dbReference type="InterPro" id="IPR050109">
    <property type="entry name" value="HTH-type_TetR-like_transc_reg"/>
</dbReference>
<sequence length="232" mass="26143">MPSFSAPPTPRGEQAKNQLIQAAIAQFGEYGMHATTRDIAAQAGQNIAAITYYFGSKEKLYLASACWVADFFNQHFQEHIERTQYLLDAAPPDKAAIRNVIHRACRLTTELLTKDDTLQLSKFVSREQLAPTDAYAILHERMIAPLYQYFSRLIARYTGQDADATETILHVHSLIGAMVGFRLTQETLFMRCGWTQFTKARSQLIAKVILQQVDFILQGLSTQQGDVKNENP</sequence>
<dbReference type="SUPFAM" id="SSF46689">
    <property type="entry name" value="Homeodomain-like"/>
    <property type="match status" value="1"/>
</dbReference>
<gene>
    <name evidence="4" type="primary">cecR</name>
    <name evidence="4" type="ORF">JJB97_04240</name>
</gene>
<name>A0A8K0V3R9_9ENTR</name>
<evidence type="ECO:0000256" key="1">
    <source>
        <dbReference type="ARBA" id="ARBA00023125"/>
    </source>
</evidence>
<dbReference type="RefSeq" id="WP_238712614.1">
    <property type="nucleotide sequence ID" value="NZ_JAEPBH010000007.1"/>
</dbReference>